<evidence type="ECO:0000313" key="3">
    <source>
        <dbReference type="Proteomes" id="UP000828390"/>
    </source>
</evidence>
<dbReference type="AlphaFoldDB" id="A0A9D4DB85"/>
<reference evidence="2" key="2">
    <citation type="submission" date="2020-11" db="EMBL/GenBank/DDBJ databases">
        <authorList>
            <person name="McCartney M.A."/>
            <person name="Auch B."/>
            <person name="Kono T."/>
            <person name="Mallez S."/>
            <person name="Becker A."/>
            <person name="Gohl D.M."/>
            <person name="Silverstein K.A.T."/>
            <person name="Koren S."/>
            <person name="Bechman K.B."/>
            <person name="Herman A."/>
            <person name="Abrahante J.E."/>
            <person name="Garbe J."/>
        </authorList>
    </citation>
    <scope>NUCLEOTIDE SEQUENCE</scope>
    <source>
        <strain evidence="2">Duluth1</strain>
        <tissue evidence="2">Whole animal</tissue>
    </source>
</reference>
<evidence type="ECO:0000313" key="2">
    <source>
        <dbReference type="EMBL" id="KAH3741171.1"/>
    </source>
</evidence>
<protein>
    <submittedName>
        <fullName evidence="2">Uncharacterized protein</fullName>
    </submittedName>
</protein>
<proteinExistence type="predicted"/>
<sequence>MSLINHKDIHLISSREKGHVRGARGDRALDRYPVQRGIQQEANQDQPSNRRAQQKARNRGNGRARRCERCGNPPHKERRQCSALGETCKNIGDECVNQNTCTMSIMVTVTVKIHMTIIRVINGYNLIT</sequence>
<keyword evidence="3" id="KW-1185">Reference proteome</keyword>
<dbReference type="Proteomes" id="UP000828390">
    <property type="component" value="Unassembled WGS sequence"/>
</dbReference>
<evidence type="ECO:0000256" key="1">
    <source>
        <dbReference type="SAM" id="MobiDB-lite"/>
    </source>
</evidence>
<reference evidence="2" key="1">
    <citation type="journal article" date="2019" name="bioRxiv">
        <title>The Genome of the Zebra Mussel, Dreissena polymorpha: A Resource for Invasive Species Research.</title>
        <authorList>
            <person name="McCartney M.A."/>
            <person name="Auch B."/>
            <person name="Kono T."/>
            <person name="Mallez S."/>
            <person name="Zhang Y."/>
            <person name="Obille A."/>
            <person name="Becker A."/>
            <person name="Abrahante J.E."/>
            <person name="Garbe J."/>
            <person name="Badalamenti J.P."/>
            <person name="Herman A."/>
            <person name="Mangelson H."/>
            <person name="Liachko I."/>
            <person name="Sullivan S."/>
            <person name="Sone E.D."/>
            <person name="Koren S."/>
            <person name="Silverstein K.A.T."/>
            <person name="Beckman K.B."/>
            <person name="Gohl D.M."/>
        </authorList>
    </citation>
    <scope>NUCLEOTIDE SEQUENCE</scope>
    <source>
        <strain evidence="2">Duluth1</strain>
        <tissue evidence="2">Whole animal</tissue>
    </source>
</reference>
<gene>
    <name evidence="2" type="ORF">DPMN_047891</name>
</gene>
<name>A0A9D4DB85_DREPO</name>
<feature type="region of interest" description="Disordered" evidence="1">
    <location>
        <begin position="37"/>
        <end position="78"/>
    </location>
</feature>
<organism evidence="2 3">
    <name type="scientific">Dreissena polymorpha</name>
    <name type="common">Zebra mussel</name>
    <name type="synonym">Mytilus polymorpha</name>
    <dbReference type="NCBI Taxonomy" id="45954"/>
    <lineage>
        <taxon>Eukaryota</taxon>
        <taxon>Metazoa</taxon>
        <taxon>Spiralia</taxon>
        <taxon>Lophotrochozoa</taxon>
        <taxon>Mollusca</taxon>
        <taxon>Bivalvia</taxon>
        <taxon>Autobranchia</taxon>
        <taxon>Heteroconchia</taxon>
        <taxon>Euheterodonta</taxon>
        <taxon>Imparidentia</taxon>
        <taxon>Neoheterodontei</taxon>
        <taxon>Myida</taxon>
        <taxon>Dreissenoidea</taxon>
        <taxon>Dreissenidae</taxon>
        <taxon>Dreissena</taxon>
    </lineage>
</organism>
<feature type="compositionally biased region" description="Basic residues" evidence="1">
    <location>
        <begin position="52"/>
        <end position="66"/>
    </location>
</feature>
<accession>A0A9D4DB85</accession>
<dbReference type="EMBL" id="JAIWYP010000011">
    <property type="protein sequence ID" value="KAH3741171.1"/>
    <property type="molecule type" value="Genomic_DNA"/>
</dbReference>
<comment type="caution">
    <text evidence="2">The sequence shown here is derived from an EMBL/GenBank/DDBJ whole genome shotgun (WGS) entry which is preliminary data.</text>
</comment>
<feature type="compositionally biased region" description="Polar residues" evidence="1">
    <location>
        <begin position="37"/>
        <end position="51"/>
    </location>
</feature>